<dbReference type="PANTHER" id="PTHR33021:SF387">
    <property type="entry name" value="PHYTOCYANIN DOMAIN, CUPREDOXIN"/>
    <property type="match status" value="1"/>
</dbReference>
<proteinExistence type="predicted"/>
<reference evidence="5 6" key="1">
    <citation type="submission" date="2024-04" db="EMBL/GenBank/DDBJ databases">
        <title>The reference genome of an endangered Asteraceae, Deinandra increscens subsp. villosa, native to the Central Coast of California.</title>
        <authorList>
            <person name="Guilliams M."/>
            <person name="Hasenstab-Lehman K."/>
            <person name="Meyer R."/>
            <person name="Mcevoy S."/>
        </authorList>
    </citation>
    <scope>NUCLEOTIDE SEQUENCE [LARGE SCALE GENOMIC DNA]</scope>
    <source>
        <tissue evidence="5">Leaf</tissue>
    </source>
</reference>
<dbReference type="GO" id="GO:0009055">
    <property type="term" value="F:electron transfer activity"/>
    <property type="evidence" value="ECO:0007669"/>
    <property type="project" value="InterPro"/>
</dbReference>
<dbReference type="Pfam" id="PF02298">
    <property type="entry name" value="Cu_bind_like"/>
    <property type="match status" value="1"/>
</dbReference>
<protein>
    <recommendedName>
        <fullName evidence="4">Phytocyanin domain-containing protein</fullName>
    </recommendedName>
</protein>
<dbReference type="Proteomes" id="UP001408789">
    <property type="component" value="Unassembled WGS sequence"/>
</dbReference>
<sequence>MGFFSEKLTRKIMLSMLLLITALGSTILMVSAEVYKVGDSTGWTASSNSSYADWASSKTFYVHDVLLFEYNTTNENVILVTHSQFRSCNTSAPLKTYNSGNDSFTIRSRGHYYFTSNFSGHCQGGQKLDVRVLNPSPPPVTPPPSLATGPSPNASHAAVAPVESKAEAPSPTESKASSREPKWLIMSTVGVTISGLVALAHGYA</sequence>
<evidence type="ECO:0000256" key="1">
    <source>
        <dbReference type="ARBA" id="ARBA00022723"/>
    </source>
</evidence>
<feature type="domain" description="Phytocyanin" evidence="4">
    <location>
        <begin position="33"/>
        <end position="134"/>
    </location>
</feature>
<gene>
    <name evidence="5" type="ORF">SSX86_011730</name>
</gene>
<dbReference type="GO" id="GO:0005886">
    <property type="term" value="C:plasma membrane"/>
    <property type="evidence" value="ECO:0007669"/>
    <property type="project" value="TreeGrafter"/>
</dbReference>
<keyword evidence="6" id="KW-1185">Reference proteome</keyword>
<dbReference type="FunFam" id="2.60.40.420:FF:000003">
    <property type="entry name" value="Blue copper"/>
    <property type="match status" value="1"/>
</dbReference>
<accession>A0AAP0H097</accession>
<evidence type="ECO:0000256" key="2">
    <source>
        <dbReference type="ARBA" id="ARBA00023180"/>
    </source>
</evidence>
<dbReference type="SUPFAM" id="SSF49503">
    <property type="entry name" value="Cupredoxins"/>
    <property type="match status" value="1"/>
</dbReference>
<dbReference type="PROSITE" id="PS51485">
    <property type="entry name" value="PHYTOCYANIN"/>
    <property type="match status" value="1"/>
</dbReference>
<keyword evidence="1" id="KW-0479">Metal-binding</keyword>
<feature type="compositionally biased region" description="Pro residues" evidence="3">
    <location>
        <begin position="135"/>
        <end position="145"/>
    </location>
</feature>
<evidence type="ECO:0000313" key="6">
    <source>
        <dbReference type="Proteomes" id="UP001408789"/>
    </source>
</evidence>
<dbReference type="GO" id="GO:0046872">
    <property type="term" value="F:metal ion binding"/>
    <property type="evidence" value="ECO:0007669"/>
    <property type="project" value="UniProtKB-KW"/>
</dbReference>
<keyword evidence="2" id="KW-0325">Glycoprotein</keyword>
<dbReference type="InterPro" id="IPR003245">
    <property type="entry name" value="Phytocyanin_dom"/>
</dbReference>
<dbReference type="PANTHER" id="PTHR33021">
    <property type="entry name" value="BLUE COPPER PROTEIN"/>
    <property type="match status" value="1"/>
</dbReference>
<feature type="region of interest" description="Disordered" evidence="3">
    <location>
        <begin position="134"/>
        <end position="179"/>
    </location>
</feature>
<evidence type="ECO:0000259" key="4">
    <source>
        <dbReference type="PROSITE" id="PS51485"/>
    </source>
</evidence>
<dbReference type="InterPro" id="IPR039391">
    <property type="entry name" value="Phytocyanin-like"/>
</dbReference>
<evidence type="ECO:0000313" key="5">
    <source>
        <dbReference type="EMBL" id="KAK9067619.1"/>
    </source>
</evidence>
<name>A0AAP0H097_9ASTR</name>
<dbReference type="InterPro" id="IPR008972">
    <property type="entry name" value="Cupredoxin"/>
</dbReference>
<dbReference type="AlphaFoldDB" id="A0AAP0H097"/>
<evidence type="ECO:0000256" key="3">
    <source>
        <dbReference type="SAM" id="MobiDB-lite"/>
    </source>
</evidence>
<comment type="caution">
    <text evidence="5">The sequence shown here is derived from an EMBL/GenBank/DDBJ whole genome shotgun (WGS) entry which is preliminary data.</text>
</comment>
<dbReference type="Gene3D" id="2.60.40.420">
    <property type="entry name" value="Cupredoxins - blue copper proteins"/>
    <property type="match status" value="1"/>
</dbReference>
<organism evidence="5 6">
    <name type="scientific">Deinandra increscens subsp. villosa</name>
    <dbReference type="NCBI Taxonomy" id="3103831"/>
    <lineage>
        <taxon>Eukaryota</taxon>
        <taxon>Viridiplantae</taxon>
        <taxon>Streptophyta</taxon>
        <taxon>Embryophyta</taxon>
        <taxon>Tracheophyta</taxon>
        <taxon>Spermatophyta</taxon>
        <taxon>Magnoliopsida</taxon>
        <taxon>eudicotyledons</taxon>
        <taxon>Gunneridae</taxon>
        <taxon>Pentapetalae</taxon>
        <taxon>asterids</taxon>
        <taxon>campanulids</taxon>
        <taxon>Asterales</taxon>
        <taxon>Asteraceae</taxon>
        <taxon>Asteroideae</taxon>
        <taxon>Heliantheae alliance</taxon>
        <taxon>Madieae</taxon>
        <taxon>Madiinae</taxon>
        <taxon>Deinandra</taxon>
    </lineage>
</organism>
<dbReference type="EMBL" id="JBCNJP010000014">
    <property type="protein sequence ID" value="KAK9067619.1"/>
    <property type="molecule type" value="Genomic_DNA"/>
</dbReference>